<dbReference type="PROSITE" id="PS51450">
    <property type="entry name" value="LRR"/>
    <property type="match status" value="1"/>
</dbReference>
<keyword evidence="3" id="KW-0433">Leucine-rich repeat</keyword>
<keyword evidence="7 11" id="KW-1133">Transmembrane helix</keyword>
<dbReference type="InterPro" id="IPR000157">
    <property type="entry name" value="TIR_dom"/>
</dbReference>
<evidence type="ECO:0000313" key="15">
    <source>
        <dbReference type="Proteomes" id="UP000596742"/>
    </source>
</evidence>
<protein>
    <submittedName>
        <fullName evidence="14">Toll-like receptor 8</fullName>
    </submittedName>
</protein>
<dbReference type="InterPro" id="IPR001611">
    <property type="entry name" value="Leu-rich_rpt"/>
</dbReference>
<evidence type="ECO:0000256" key="9">
    <source>
        <dbReference type="ARBA" id="ARBA00023170"/>
    </source>
</evidence>
<dbReference type="OrthoDB" id="6056398at2759"/>
<dbReference type="Pfam" id="PF13855">
    <property type="entry name" value="LRR_8"/>
    <property type="match status" value="1"/>
</dbReference>
<dbReference type="GO" id="GO:0006955">
    <property type="term" value="P:immune response"/>
    <property type="evidence" value="ECO:0007669"/>
    <property type="project" value="InterPro"/>
</dbReference>
<keyword evidence="15" id="KW-1185">Reference proteome</keyword>
<gene>
    <name evidence="14" type="ORF">MGAL_10B028817</name>
</gene>
<reference evidence="14" key="1">
    <citation type="submission" date="2018-11" db="EMBL/GenBank/DDBJ databases">
        <authorList>
            <person name="Alioto T."/>
            <person name="Alioto T."/>
        </authorList>
    </citation>
    <scope>NUCLEOTIDE SEQUENCE</scope>
</reference>
<dbReference type="InterPro" id="IPR003591">
    <property type="entry name" value="Leu-rich_rpt_typical-subtyp"/>
</dbReference>
<evidence type="ECO:0000313" key="14">
    <source>
        <dbReference type="EMBL" id="VDI42318.1"/>
    </source>
</evidence>
<dbReference type="AlphaFoldDB" id="A0A8B6F2G2"/>
<dbReference type="SMART" id="SM00369">
    <property type="entry name" value="LRR_TYP"/>
    <property type="match status" value="3"/>
</dbReference>
<evidence type="ECO:0000256" key="10">
    <source>
        <dbReference type="ARBA" id="ARBA00023180"/>
    </source>
</evidence>
<feature type="domain" description="TIR" evidence="13">
    <location>
        <begin position="698"/>
        <end position="836"/>
    </location>
</feature>
<dbReference type="SMART" id="SM00365">
    <property type="entry name" value="LRR_SD22"/>
    <property type="match status" value="4"/>
</dbReference>
<dbReference type="SUPFAM" id="SSF52058">
    <property type="entry name" value="L domain-like"/>
    <property type="match status" value="2"/>
</dbReference>
<dbReference type="GO" id="GO:0004888">
    <property type="term" value="F:transmembrane signaling receptor activity"/>
    <property type="evidence" value="ECO:0007669"/>
    <property type="project" value="InterPro"/>
</dbReference>
<keyword evidence="9 14" id="KW-0675">Receptor</keyword>
<keyword evidence="8 11" id="KW-0472">Membrane</keyword>
<comment type="subcellular location">
    <subcellularLocation>
        <location evidence="1">Membrane</location>
        <topology evidence="1">Single-pass type I membrane protein</topology>
    </subcellularLocation>
</comment>
<sequence>MRFLSLLWQLGLLFTIRCSLLITGRNDCVIKLDPKSGIKTADCGNRNLTSVPLNLPTDINILDLSKNLITYINSMDFKRYIELTEININNNELKLLDAHAFDILMLKKLHLSSNYLNVSDSYSGNVFHSASALIELDISRNMGLDNCSYNQPVDYRLPGDRLKHLQVLAIDLVCLPKFSTSFRMLRSLKTVRFDTCFISHMSNQTFRNFPQNVKELYIKNCKKFFVVEINTLKYFPSLRILDISHTHINLIQALKLLYPFQNKTMDLINFHHVTVDNTEMYPYDVILTPKVMEYISTICIKTLDISDNNICSIRNKSLILFQYPKCFQQLILSANSFGVGHFVADFAKFIYSMTNLTLLDYSYLPLEYRNPHFLQYSQNLTTYKDDSNYNNSYDVYKTPKTFYIPKNLKHVRISHVMARNKIGTVCISNSSLEILDVSYYDVDTFPKITCDGYCNLRYLDISGMDATRTFGKFPILRNLTTLKIAHSKLYKLIPKNVSIFNWTTNLTLLDLSHNYLWYVGNKSFDGLHFMNSLNISHNMFQTVPRVIMSFVKLTELDLSYNLLSSLEDYFTIWINAQYKQFGSFKLYLQGNALLCACDTAHFLAWIFVTKASLDMDRNYTCRMHDGENNFTANIIKDYHTYFASCNSELWMKVGVSLLTAMCFCIVCITLLYNFRWKIVFYFHRKFRKIVEKGLEVNFKYDVYLSYSDDGASFIKKVLQPTIERRWGLRMCCEDRDFGVGESNVDIRASSIQKSRHIIFVITPSFITREWNRFEIERAKYEKFAKDLQKIVVIVYKTSLKNTPTELSAIWNDVCVIEWPEEGGELFTVWQKLRLWLF</sequence>
<dbReference type="InterPro" id="IPR017241">
    <property type="entry name" value="Toll-like_receptor"/>
</dbReference>
<dbReference type="InterPro" id="IPR035897">
    <property type="entry name" value="Toll_tir_struct_dom_sf"/>
</dbReference>
<dbReference type="Pfam" id="PF01582">
    <property type="entry name" value="TIR"/>
    <property type="match status" value="1"/>
</dbReference>
<proteinExistence type="inferred from homology"/>
<evidence type="ECO:0000256" key="6">
    <source>
        <dbReference type="ARBA" id="ARBA00022737"/>
    </source>
</evidence>
<evidence type="ECO:0000256" key="3">
    <source>
        <dbReference type="ARBA" id="ARBA00022614"/>
    </source>
</evidence>
<feature type="transmembrane region" description="Helical" evidence="11">
    <location>
        <begin position="649"/>
        <end position="674"/>
    </location>
</feature>
<dbReference type="PRINTS" id="PR01537">
    <property type="entry name" value="INTRLKN1R1F"/>
</dbReference>
<dbReference type="PROSITE" id="PS50104">
    <property type="entry name" value="TIR"/>
    <property type="match status" value="1"/>
</dbReference>
<accession>A0A8B6F2G2</accession>
<name>A0A8B6F2G2_MYTGA</name>
<keyword evidence="6" id="KW-0677">Repeat</keyword>
<keyword evidence="5 12" id="KW-0732">Signal</keyword>
<dbReference type="PANTHER" id="PTHR24365:SF541">
    <property type="entry name" value="PROTEIN TOLL-RELATED"/>
    <property type="match status" value="1"/>
</dbReference>
<evidence type="ECO:0000256" key="1">
    <source>
        <dbReference type="ARBA" id="ARBA00004479"/>
    </source>
</evidence>
<feature type="chain" id="PRO_5032793490" evidence="12">
    <location>
        <begin position="19"/>
        <end position="837"/>
    </location>
</feature>
<dbReference type="Gene3D" id="3.80.10.10">
    <property type="entry name" value="Ribonuclease Inhibitor"/>
    <property type="match status" value="4"/>
</dbReference>
<evidence type="ECO:0000256" key="5">
    <source>
        <dbReference type="ARBA" id="ARBA00022729"/>
    </source>
</evidence>
<dbReference type="PIRSF" id="PIRSF037595">
    <property type="entry name" value="Toll-like_receptor"/>
    <property type="match status" value="1"/>
</dbReference>
<dbReference type="EMBL" id="UYJE01006000">
    <property type="protein sequence ID" value="VDI42318.1"/>
    <property type="molecule type" value="Genomic_DNA"/>
</dbReference>
<organism evidence="14 15">
    <name type="scientific">Mytilus galloprovincialis</name>
    <name type="common">Mediterranean mussel</name>
    <dbReference type="NCBI Taxonomy" id="29158"/>
    <lineage>
        <taxon>Eukaryota</taxon>
        <taxon>Metazoa</taxon>
        <taxon>Spiralia</taxon>
        <taxon>Lophotrochozoa</taxon>
        <taxon>Mollusca</taxon>
        <taxon>Bivalvia</taxon>
        <taxon>Autobranchia</taxon>
        <taxon>Pteriomorphia</taxon>
        <taxon>Mytilida</taxon>
        <taxon>Mytiloidea</taxon>
        <taxon>Mytilidae</taxon>
        <taxon>Mytilinae</taxon>
        <taxon>Mytilus</taxon>
    </lineage>
</organism>
<evidence type="ECO:0000256" key="12">
    <source>
        <dbReference type="SAM" id="SignalP"/>
    </source>
</evidence>
<evidence type="ECO:0000256" key="4">
    <source>
        <dbReference type="ARBA" id="ARBA00022692"/>
    </source>
</evidence>
<feature type="signal peptide" evidence="12">
    <location>
        <begin position="1"/>
        <end position="18"/>
    </location>
</feature>
<dbReference type="SUPFAM" id="SSF52200">
    <property type="entry name" value="Toll/Interleukin receptor TIR domain"/>
    <property type="match status" value="1"/>
</dbReference>
<dbReference type="InterPro" id="IPR032675">
    <property type="entry name" value="LRR_dom_sf"/>
</dbReference>
<dbReference type="PANTHER" id="PTHR24365">
    <property type="entry name" value="TOLL-LIKE RECEPTOR"/>
    <property type="match status" value="1"/>
</dbReference>
<evidence type="ECO:0000256" key="11">
    <source>
        <dbReference type="SAM" id="Phobius"/>
    </source>
</evidence>
<comment type="caution">
    <text evidence="14">The sequence shown here is derived from an EMBL/GenBank/DDBJ whole genome shotgun (WGS) entry which is preliminary data.</text>
</comment>
<comment type="similarity">
    <text evidence="2">Belongs to the Toll-like receptor family.</text>
</comment>
<evidence type="ECO:0000256" key="2">
    <source>
        <dbReference type="ARBA" id="ARBA00009634"/>
    </source>
</evidence>
<keyword evidence="10" id="KW-0325">Glycoprotein</keyword>
<keyword evidence="4 11" id="KW-0812">Transmembrane</keyword>
<dbReference type="SMART" id="SM00255">
    <property type="entry name" value="TIR"/>
    <property type="match status" value="1"/>
</dbReference>
<dbReference type="Gene3D" id="3.40.50.10140">
    <property type="entry name" value="Toll/interleukin-1 receptor homology (TIR) domain"/>
    <property type="match status" value="1"/>
</dbReference>
<dbReference type="GO" id="GO:0002224">
    <property type="term" value="P:toll-like receptor signaling pathway"/>
    <property type="evidence" value="ECO:0007669"/>
    <property type="project" value="InterPro"/>
</dbReference>
<evidence type="ECO:0000259" key="13">
    <source>
        <dbReference type="PROSITE" id="PS50104"/>
    </source>
</evidence>
<dbReference type="GO" id="GO:0005886">
    <property type="term" value="C:plasma membrane"/>
    <property type="evidence" value="ECO:0007669"/>
    <property type="project" value="TreeGrafter"/>
</dbReference>
<evidence type="ECO:0000256" key="8">
    <source>
        <dbReference type="ARBA" id="ARBA00023136"/>
    </source>
</evidence>
<dbReference type="Proteomes" id="UP000596742">
    <property type="component" value="Unassembled WGS sequence"/>
</dbReference>
<evidence type="ECO:0000256" key="7">
    <source>
        <dbReference type="ARBA" id="ARBA00022989"/>
    </source>
</evidence>